<evidence type="ECO:0000313" key="2">
    <source>
        <dbReference type="EMBL" id="TDY59525.1"/>
    </source>
</evidence>
<protein>
    <recommendedName>
        <fullName evidence="4">Caspase domain-containing protein</fullName>
    </recommendedName>
</protein>
<proteinExistence type="predicted"/>
<evidence type="ECO:0000256" key="1">
    <source>
        <dbReference type="SAM" id="SignalP"/>
    </source>
</evidence>
<evidence type="ECO:0008006" key="4">
    <source>
        <dbReference type="Google" id="ProtNLM"/>
    </source>
</evidence>
<accession>A0A4R8M6V5</accession>
<dbReference type="AlphaFoldDB" id="A0A4R8M6V5"/>
<evidence type="ECO:0000313" key="3">
    <source>
        <dbReference type="Proteomes" id="UP000295066"/>
    </source>
</evidence>
<feature type="signal peptide" evidence="1">
    <location>
        <begin position="1"/>
        <end position="23"/>
    </location>
</feature>
<dbReference type="Gene3D" id="3.40.50.1460">
    <property type="match status" value="1"/>
</dbReference>
<keyword evidence="1" id="KW-0732">Signal</keyword>
<dbReference type="RefSeq" id="WP_133957919.1">
    <property type="nucleotide sequence ID" value="NZ_SORI01000012.1"/>
</dbReference>
<feature type="chain" id="PRO_5020372622" description="Caspase domain-containing protein" evidence="1">
    <location>
        <begin position="24"/>
        <end position="489"/>
    </location>
</feature>
<keyword evidence="3" id="KW-1185">Reference proteome</keyword>
<gene>
    <name evidence="2" type="ORF">C8D99_11232</name>
</gene>
<organism evidence="2 3">
    <name type="scientific">Aminivibrio pyruvatiphilus</name>
    <dbReference type="NCBI Taxonomy" id="1005740"/>
    <lineage>
        <taxon>Bacteria</taxon>
        <taxon>Thermotogati</taxon>
        <taxon>Synergistota</taxon>
        <taxon>Synergistia</taxon>
        <taxon>Synergistales</taxon>
        <taxon>Aminobacteriaceae</taxon>
        <taxon>Aminivibrio</taxon>
    </lineage>
</organism>
<dbReference type="Proteomes" id="UP000295066">
    <property type="component" value="Unassembled WGS sequence"/>
</dbReference>
<dbReference type="OrthoDB" id="1055762at2"/>
<dbReference type="EMBL" id="SORI01000012">
    <property type="protein sequence ID" value="TDY59525.1"/>
    <property type="molecule type" value="Genomic_DNA"/>
</dbReference>
<sequence>MNRSVAALLCLLWLGLPSPNAWSAPKVPPGSGAGEILQAVPVSLPVLSRIGQRVSLSGFYYGGSIPMVIDDISRTDYNMELPAGCFVPLEGPRPAGLKSGDRITVAGVLKRPGKTSPLKNSPAVLKIASPENVRIVTPRILPPAKMKPRKPEILRRLEKYRPGDLVPGRRFAVLIAGGGGPENNHIRYWNDLLTMYNILLGRGFAAADIFVYYADGAPPGDVEGKIDGTMPVSGTASRTNIQRCFRNIGAVSRDNDFIFILANDHGGGFLEVRTGSLDPGLYGGRITAAGEPDDSISEAQFNLDLNGDGDKNDVLRADESLSMWSGRYYDDDFSADLNRITRYGTMVIHLEQCFSGGFLDDLRAPRRIIFSAAGEQRVSRAHSASPANPRAVQPYNEIFYWFVTALLGETPDGDYAADRNGAPWTPNADYDGNGRVSVFEAFMFARRMNLKDGTPWYEDNNQPGCITVTVDTRNVPEGRDGWLGSRTFF</sequence>
<comment type="caution">
    <text evidence="2">The sequence shown here is derived from an EMBL/GenBank/DDBJ whole genome shotgun (WGS) entry which is preliminary data.</text>
</comment>
<name>A0A4R8M6V5_9BACT</name>
<reference evidence="2 3" key="1">
    <citation type="submission" date="2019-03" db="EMBL/GenBank/DDBJ databases">
        <title>Genomic Encyclopedia of Type Strains, Phase IV (KMG-IV): sequencing the most valuable type-strain genomes for metagenomic binning, comparative biology and taxonomic classification.</title>
        <authorList>
            <person name="Goeker M."/>
        </authorList>
    </citation>
    <scope>NUCLEOTIDE SEQUENCE [LARGE SCALE GENOMIC DNA]</scope>
    <source>
        <strain evidence="2 3">DSM 25964</strain>
    </source>
</reference>